<sequence>MPKREHYLSYKMQDKILEYYKTENFDFGKLLVIFKNRNEMAEELLGT</sequence>
<comment type="caution">
    <text evidence="1">The sequence shown here is derived from an EMBL/GenBank/DDBJ whole genome shotgun (WGS) entry which is preliminary data.</text>
</comment>
<organism evidence="1 2">
    <name type="scientific">Meloidogyne enterolobii</name>
    <name type="common">Root-knot nematode worm</name>
    <name type="synonym">Meloidogyne mayaguensis</name>
    <dbReference type="NCBI Taxonomy" id="390850"/>
    <lineage>
        <taxon>Eukaryota</taxon>
        <taxon>Metazoa</taxon>
        <taxon>Ecdysozoa</taxon>
        <taxon>Nematoda</taxon>
        <taxon>Chromadorea</taxon>
        <taxon>Rhabditida</taxon>
        <taxon>Tylenchina</taxon>
        <taxon>Tylenchomorpha</taxon>
        <taxon>Tylenchoidea</taxon>
        <taxon>Meloidogynidae</taxon>
        <taxon>Meloidogyninae</taxon>
        <taxon>Meloidogyne</taxon>
    </lineage>
</organism>
<reference evidence="1 2" key="1">
    <citation type="submission" date="2020-08" db="EMBL/GenBank/DDBJ databases">
        <authorList>
            <person name="Koutsovoulos G."/>
            <person name="Danchin GJ E."/>
        </authorList>
    </citation>
    <scope>NUCLEOTIDE SEQUENCE [LARGE SCALE GENOMIC DNA]</scope>
</reference>
<name>A0A6V7W9X4_MELEN</name>
<accession>A0A6V7W9X4</accession>
<protein>
    <submittedName>
        <fullName evidence="1">Uncharacterized protein</fullName>
    </submittedName>
</protein>
<proteinExistence type="predicted"/>
<dbReference type="AlphaFoldDB" id="A0A6V7W9X4"/>
<evidence type="ECO:0000313" key="1">
    <source>
        <dbReference type="EMBL" id="CAD2183151.1"/>
    </source>
</evidence>
<dbReference type="Proteomes" id="UP000580250">
    <property type="component" value="Unassembled WGS sequence"/>
</dbReference>
<evidence type="ECO:0000313" key="2">
    <source>
        <dbReference type="Proteomes" id="UP000580250"/>
    </source>
</evidence>
<dbReference type="EMBL" id="CAJEWN010000458">
    <property type="protein sequence ID" value="CAD2183151.1"/>
    <property type="molecule type" value="Genomic_DNA"/>
</dbReference>
<gene>
    <name evidence="1" type="ORF">MENT_LOCUS35422</name>
</gene>